<feature type="compositionally biased region" description="Pro residues" evidence="5">
    <location>
        <begin position="32"/>
        <end position="43"/>
    </location>
</feature>
<dbReference type="PANTHER" id="PTHR46452">
    <property type="entry name" value="TRANSCRIPTION INITIATION FACTOR TFIID SUBUNIT 3"/>
    <property type="match status" value="1"/>
</dbReference>
<feature type="region of interest" description="Disordered" evidence="5">
    <location>
        <begin position="23"/>
        <end position="86"/>
    </location>
</feature>
<dbReference type="GO" id="GO:0008270">
    <property type="term" value="F:zinc ion binding"/>
    <property type="evidence" value="ECO:0007669"/>
    <property type="project" value="UniProtKB-KW"/>
</dbReference>
<dbReference type="AlphaFoldDB" id="A0A448XKJ9"/>
<dbReference type="CDD" id="cd15522">
    <property type="entry name" value="PHD_TAF3"/>
    <property type="match status" value="1"/>
</dbReference>
<evidence type="ECO:0000313" key="8">
    <source>
        <dbReference type="Proteomes" id="UP000784294"/>
    </source>
</evidence>
<dbReference type="PANTHER" id="PTHR46452:SF1">
    <property type="entry name" value="TRANSCRIPTION INITIATION FACTOR TFIID SUBUNIT 3"/>
    <property type="match status" value="1"/>
</dbReference>
<protein>
    <recommendedName>
        <fullName evidence="6">PHD-type domain-containing protein</fullName>
    </recommendedName>
</protein>
<dbReference type="OrthoDB" id="436852at2759"/>
<keyword evidence="8" id="KW-1185">Reference proteome</keyword>
<dbReference type="GO" id="GO:0045944">
    <property type="term" value="P:positive regulation of transcription by RNA polymerase II"/>
    <property type="evidence" value="ECO:0007669"/>
    <property type="project" value="TreeGrafter"/>
</dbReference>
<dbReference type="InterPro" id="IPR019786">
    <property type="entry name" value="Zinc_finger_PHD-type_CS"/>
</dbReference>
<evidence type="ECO:0000256" key="1">
    <source>
        <dbReference type="ARBA" id="ARBA00022723"/>
    </source>
</evidence>
<evidence type="ECO:0000259" key="6">
    <source>
        <dbReference type="PROSITE" id="PS50016"/>
    </source>
</evidence>
<evidence type="ECO:0000256" key="4">
    <source>
        <dbReference type="PROSITE-ProRule" id="PRU00146"/>
    </source>
</evidence>
<evidence type="ECO:0000256" key="5">
    <source>
        <dbReference type="SAM" id="MobiDB-lite"/>
    </source>
</evidence>
<dbReference type="EMBL" id="CAAALY010259364">
    <property type="protein sequence ID" value="VEL38889.1"/>
    <property type="molecule type" value="Genomic_DNA"/>
</dbReference>
<dbReference type="GO" id="GO:0005669">
    <property type="term" value="C:transcription factor TFIID complex"/>
    <property type="evidence" value="ECO:0007669"/>
    <property type="project" value="TreeGrafter"/>
</dbReference>
<feature type="region of interest" description="Disordered" evidence="5">
    <location>
        <begin position="267"/>
        <end position="330"/>
    </location>
</feature>
<accession>A0A448XKJ9</accession>
<evidence type="ECO:0000256" key="2">
    <source>
        <dbReference type="ARBA" id="ARBA00022771"/>
    </source>
</evidence>
<keyword evidence="3" id="KW-0862">Zinc</keyword>
<evidence type="ECO:0000256" key="3">
    <source>
        <dbReference type="ARBA" id="ARBA00022833"/>
    </source>
</evidence>
<dbReference type="Pfam" id="PF00628">
    <property type="entry name" value="PHD"/>
    <property type="match status" value="1"/>
</dbReference>
<dbReference type="PROSITE" id="PS50016">
    <property type="entry name" value="ZF_PHD_2"/>
    <property type="match status" value="1"/>
</dbReference>
<dbReference type="InterPro" id="IPR013083">
    <property type="entry name" value="Znf_RING/FYVE/PHD"/>
</dbReference>
<evidence type="ECO:0000313" key="7">
    <source>
        <dbReference type="EMBL" id="VEL38889.1"/>
    </source>
</evidence>
<dbReference type="InterPro" id="IPR001965">
    <property type="entry name" value="Znf_PHD"/>
</dbReference>
<dbReference type="SMART" id="SM00249">
    <property type="entry name" value="PHD"/>
    <property type="match status" value="1"/>
</dbReference>
<gene>
    <name evidence="7" type="ORF">PXEA_LOCUS32329</name>
</gene>
<feature type="compositionally biased region" description="Polar residues" evidence="5">
    <location>
        <begin position="268"/>
        <end position="283"/>
    </location>
</feature>
<dbReference type="Proteomes" id="UP000784294">
    <property type="component" value="Unassembled WGS sequence"/>
</dbReference>
<feature type="compositionally biased region" description="Low complexity" evidence="5">
    <location>
        <begin position="57"/>
        <end position="66"/>
    </location>
</feature>
<dbReference type="GO" id="GO:0002039">
    <property type="term" value="F:p53 binding"/>
    <property type="evidence" value="ECO:0007669"/>
    <property type="project" value="TreeGrafter"/>
</dbReference>
<proteinExistence type="predicted"/>
<feature type="compositionally biased region" description="Low complexity" evidence="5">
    <location>
        <begin position="293"/>
        <end position="312"/>
    </location>
</feature>
<dbReference type="InterPro" id="IPR011011">
    <property type="entry name" value="Znf_FYVE_PHD"/>
</dbReference>
<dbReference type="InterPro" id="IPR019787">
    <property type="entry name" value="Znf_PHD-finger"/>
</dbReference>
<keyword evidence="1" id="KW-0479">Metal-binding</keyword>
<reference evidence="7" key="1">
    <citation type="submission" date="2018-11" db="EMBL/GenBank/DDBJ databases">
        <authorList>
            <consortium name="Pathogen Informatics"/>
        </authorList>
    </citation>
    <scope>NUCLEOTIDE SEQUENCE</scope>
</reference>
<sequence length="330" mass="34500">MASNLGPTSGHIPSCLPPPPLLEPILFRTTPTPAPAPVQPPPISSHLTELAGVIPTSSSSSSSLSSRRQHCESVLQATSDKRPSGSTLSVVTAPVISVPSTLGPCSSSLSNRAKKVSRRRRQPGGPALVPAGSNHIYATKHTQPVVLSAAGSSFYYNNNDEQIWFCPVCLLEDDGNLMIGCDRCDDWYHGACLGLSKEPDVPQWFCPKCSGQPLPPAPLHVVAAGLQPGIITGLSASPALLASQTSRDITASQAPATNLASTYHVHSHQIQPSQPMSISTSGQPDKMATGALSVAVSGQSVVGPSSSSSTSSQRRRTSEGGNEAKRRRKH</sequence>
<keyword evidence="2 4" id="KW-0863">Zinc-finger</keyword>
<dbReference type="PROSITE" id="PS01359">
    <property type="entry name" value="ZF_PHD_1"/>
    <property type="match status" value="1"/>
</dbReference>
<feature type="region of interest" description="Disordered" evidence="5">
    <location>
        <begin position="105"/>
        <end position="132"/>
    </location>
</feature>
<comment type="caution">
    <text evidence="7">The sequence shown here is derived from an EMBL/GenBank/DDBJ whole genome shotgun (WGS) entry which is preliminary data.</text>
</comment>
<dbReference type="Gene3D" id="3.30.40.10">
    <property type="entry name" value="Zinc/RING finger domain, C3HC4 (zinc finger)"/>
    <property type="match status" value="1"/>
</dbReference>
<feature type="domain" description="PHD-type" evidence="6">
    <location>
        <begin position="163"/>
        <end position="212"/>
    </location>
</feature>
<organism evidence="7 8">
    <name type="scientific">Protopolystoma xenopodis</name>
    <dbReference type="NCBI Taxonomy" id="117903"/>
    <lineage>
        <taxon>Eukaryota</taxon>
        <taxon>Metazoa</taxon>
        <taxon>Spiralia</taxon>
        <taxon>Lophotrochozoa</taxon>
        <taxon>Platyhelminthes</taxon>
        <taxon>Monogenea</taxon>
        <taxon>Polyopisthocotylea</taxon>
        <taxon>Polystomatidea</taxon>
        <taxon>Polystomatidae</taxon>
        <taxon>Protopolystoma</taxon>
    </lineage>
</organism>
<dbReference type="SUPFAM" id="SSF57903">
    <property type="entry name" value="FYVE/PHD zinc finger"/>
    <property type="match status" value="1"/>
</dbReference>
<feature type="compositionally biased region" description="Basic residues" evidence="5">
    <location>
        <begin position="112"/>
        <end position="122"/>
    </location>
</feature>
<name>A0A448XKJ9_9PLAT</name>